<keyword evidence="2" id="KW-1185">Reference proteome</keyword>
<comment type="caution">
    <text evidence="1">The sequence shown here is derived from an EMBL/GenBank/DDBJ whole genome shotgun (WGS) entry which is preliminary data.</text>
</comment>
<sequence length="693" mass="78001">MSGYAYMLRYALQPGHGEEERIQALIDFCRKARIDDVMFFINPLNLNHGTIEETKPWMDAIARAQVLLEPMGVRTSINPLNSLLHDDVDNTPQEGHNFHKMVDPYGNSSSVVVCPLCPEWRSYITEMYAYYATLHPYSLWVEDDFRFHNHAPLSWGGCFCEEHLREFAKQAGTETMEREAFVQGLLAPGDPHAYRRIWLDTCRQTIIDLAAEIGEAVHRVSPETRIGLMTSDPSTHAAEARDWKGLFEAFDGSQSAIIRPHLPAYGETSGIQYAWNFNAVSRLTAAFIPAHTEMYPELENVPYTSYSKSQTFQKYQVETSLLLGSRGVTLNIIDMVGNGMYPQEQHDRWLNEEKDFLEAVASMDLHVQDQAGVQVLVNETSAYTLQTSKKSSASMEGLYPKETFWSSLLSAYGIANSYAVEWPQRQGVVALSGQVLRNYDEAKIRELFASHCVLLEGDAVYTLYEMGLGSLCGITQASWRQGLSYEKISNGREYTGMQEARMRPYLGLGTCLDIQYEQEAATVISQIYNARGDRVCTGMTVVGERIFILPYPGDGAMQNPIRRAVIQEVLQSFSEQPTLMITSYSSHVAVYDFQSSDRHTIAVVNNSLDEVEAIELSGEGLRGEWLAYSRLEPQGKEVVFSSNIVNSVESVESVDSVDRVKIVKSVSSVDKRFLVEGSIPALSMRVFHRRLDQ</sequence>
<dbReference type="RefSeq" id="WP_209968872.1">
    <property type="nucleotide sequence ID" value="NZ_JAGGLB010000001.1"/>
</dbReference>
<name>A0ABS4IM64_9BACL</name>
<evidence type="ECO:0000313" key="1">
    <source>
        <dbReference type="EMBL" id="MBP1988659.1"/>
    </source>
</evidence>
<evidence type="ECO:0008006" key="3">
    <source>
        <dbReference type="Google" id="ProtNLM"/>
    </source>
</evidence>
<protein>
    <recommendedName>
        <fullName evidence="3">Beta-galactosidase trimerisation domain-containing protein</fullName>
    </recommendedName>
</protein>
<dbReference type="Proteomes" id="UP001519287">
    <property type="component" value="Unassembled WGS sequence"/>
</dbReference>
<reference evidence="1 2" key="1">
    <citation type="submission" date="2021-03" db="EMBL/GenBank/DDBJ databases">
        <title>Genomic Encyclopedia of Type Strains, Phase IV (KMG-IV): sequencing the most valuable type-strain genomes for metagenomic binning, comparative biology and taxonomic classification.</title>
        <authorList>
            <person name="Goeker M."/>
        </authorList>
    </citation>
    <scope>NUCLEOTIDE SEQUENCE [LARGE SCALE GENOMIC DNA]</scope>
    <source>
        <strain evidence="1 2">DSM 26048</strain>
    </source>
</reference>
<dbReference type="EMBL" id="JAGGLB010000001">
    <property type="protein sequence ID" value="MBP1988659.1"/>
    <property type="molecule type" value="Genomic_DNA"/>
</dbReference>
<evidence type="ECO:0000313" key="2">
    <source>
        <dbReference type="Proteomes" id="UP001519287"/>
    </source>
</evidence>
<proteinExistence type="predicted"/>
<organism evidence="1 2">
    <name type="scientific">Paenibacillus eucommiae</name>
    <dbReference type="NCBI Taxonomy" id="1355755"/>
    <lineage>
        <taxon>Bacteria</taxon>
        <taxon>Bacillati</taxon>
        <taxon>Bacillota</taxon>
        <taxon>Bacilli</taxon>
        <taxon>Bacillales</taxon>
        <taxon>Paenibacillaceae</taxon>
        <taxon>Paenibacillus</taxon>
    </lineage>
</organism>
<accession>A0ABS4IM64</accession>
<gene>
    <name evidence="1" type="ORF">J2Z66_000254</name>
</gene>